<dbReference type="InterPro" id="IPR011251">
    <property type="entry name" value="Luciferase-like_dom"/>
</dbReference>
<dbReference type="EMBL" id="JAERWK010000033">
    <property type="protein sequence ID" value="MBM9469648.1"/>
    <property type="molecule type" value="Genomic_DNA"/>
</dbReference>
<dbReference type="Gene3D" id="3.20.20.30">
    <property type="entry name" value="Luciferase-like domain"/>
    <property type="match status" value="1"/>
</dbReference>
<proteinExistence type="inferred from homology"/>
<evidence type="ECO:0000259" key="7">
    <source>
        <dbReference type="Pfam" id="PF00296"/>
    </source>
</evidence>
<dbReference type="CDD" id="cd01095">
    <property type="entry name" value="Nitrilotriacetate_monoxgenase"/>
    <property type="match status" value="1"/>
</dbReference>
<feature type="domain" description="Luciferase-like" evidence="7">
    <location>
        <begin position="8"/>
        <end position="390"/>
    </location>
</feature>
<gene>
    <name evidence="8" type="ORF">JL106_20385</name>
</gene>
<dbReference type="InterPro" id="IPR016215">
    <property type="entry name" value="NTA_MOA"/>
</dbReference>
<evidence type="ECO:0000256" key="4">
    <source>
        <dbReference type="ARBA" id="ARBA00023033"/>
    </source>
</evidence>
<dbReference type="PIRSF" id="PIRSF000337">
    <property type="entry name" value="NTA_MOA"/>
    <property type="match status" value="1"/>
</dbReference>
<organism evidence="8 9">
    <name type="scientific">Nakamurella leprariae</name>
    <dbReference type="NCBI Taxonomy" id="2803911"/>
    <lineage>
        <taxon>Bacteria</taxon>
        <taxon>Bacillati</taxon>
        <taxon>Actinomycetota</taxon>
        <taxon>Actinomycetes</taxon>
        <taxon>Nakamurellales</taxon>
        <taxon>Nakamurellaceae</taxon>
        <taxon>Nakamurella</taxon>
    </lineage>
</organism>
<dbReference type="PANTHER" id="PTHR30011:SF16">
    <property type="entry name" value="C2H2 FINGER DOMAIN TRANSCRIPTION FACTOR (EUROFUNG)-RELATED"/>
    <property type="match status" value="1"/>
</dbReference>
<accession>A0A938YHE1</accession>
<dbReference type="RefSeq" id="WP_205262613.1">
    <property type="nucleotide sequence ID" value="NZ_JAERWK010000033.1"/>
</dbReference>
<evidence type="ECO:0000256" key="2">
    <source>
        <dbReference type="ARBA" id="ARBA00022643"/>
    </source>
</evidence>
<reference evidence="8" key="1">
    <citation type="submission" date="2021-01" db="EMBL/GenBank/DDBJ databases">
        <title>YIM 132084 draft genome.</title>
        <authorList>
            <person name="An D."/>
        </authorList>
    </citation>
    <scope>NUCLEOTIDE SEQUENCE</scope>
    <source>
        <strain evidence="8">YIM 132084</strain>
    </source>
</reference>
<comment type="similarity">
    <text evidence="5">Belongs to the NtaA/SnaA/DszA monooxygenase family.</text>
</comment>
<feature type="binding site" evidence="6">
    <location>
        <position position="102"/>
    </location>
    <ligand>
        <name>FMN</name>
        <dbReference type="ChEBI" id="CHEBI:58210"/>
    </ligand>
</feature>
<keyword evidence="1 6" id="KW-0285">Flavoprotein</keyword>
<evidence type="ECO:0000313" key="9">
    <source>
        <dbReference type="Proteomes" id="UP000663792"/>
    </source>
</evidence>
<evidence type="ECO:0000256" key="3">
    <source>
        <dbReference type="ARBA" id="ARBA00023002"/>
    </source>
</evidence>
<keyword evidence="9" id="KW-1185">Reference proteome</keyword>
<dbReference type="Pfam" id="PF00296">
    <property type="entry name" value="Bac_luciferase"/>
    <property type="match status" value="1"/>
</dbReference>
<name>A0A938YHE1_9ACTN</name>
<evidence type="ECO:0000256" key="1">
    <source>
        <dbReference type="ARBA" id="ARBA00022630"/>
    </source>
</evidence>
<feature type="binding site" evidence="6">
    <location>
        <position position="156"/>
    </location>
    <ligand>
        <name>FMN</name>
        <dbReference type="ChEBI" id="CHEBI:58210"/>
    </ligand>
</feature>
<protein>
    <submittedName>
        <fullName evidence="8">NtaA/DmoA family FMN-dependent monooxygenase</fullName>
        <ecNumber evidence="8">1.14.-.-</ecNumber>
    </submittedName>
</protein>
<evidence type="ECO:0000256" key="6">
    <source>
        <dbReference type="PIRSR" id="PIRSR000337-1"/>
    </source>
</evidence>
<dbReference type="PANTHER" id="PTHR30011">
    <property type="entry name" value="ALKANESULFONATE MONOOXYGENASE-RELATED"/>
    <property type="match status" value="1"/>
</dbReference>
<dbReference type="Proteomes" id="UP000663792">
    <property type="component" value="Unassembled WGS sequence"/>
</dbReference>
<dbReference type="GO" id="GO:0004497">
    <property type="term" value="F:monooxygenase activity"/>
    <property type="evidence" value="ECO:0007669"/>
    <property type="project" value="UniProtKB-KW"/>
</dbReference>
<feature type="binding site" evidence="6">
    <location>
        <position position="56"/>
    </location>
    <ligand>
        <name>FMN</name>
        <dbReference type="ChEBI" id="CHEBI:58210"/>
    </ligand>
</feature>
<keyword evidence="3 8" id="KW-0560">Oxidoreductase</keyword>
<feature type="binding site" evidence="6">
    <location>
        <position position="227"/>
    </location>
    <ligand>
        <name>FMN</name>
        <dbReference type="ChEBI" id="CHEBI:58210"/>
    </ligand>
</feature>
<feature type="binding site" evidence="6">
    <location>
        <position position="152"/>
    </location>
    <ligand>
        <name>FMN</name>
        <dbReference type="ChEBI" id="CHEBI:58210"/>
    </ligand>
</feature>
<keyword evidence="2 6" id="KW-0288">FMN</keyword>
<dbReference type="AlphaFoldDB" id="A0A938YHE1"/>
<evidence type="ECO:0000313" key="8">
    <source>
        <dbReference type="EMBL" id="MBM9469648.1"/>
    </source>
</evidence>
<evidence type="ECO:0000256" key="5">
    <source>
        <dbReference type="ARBA" id="ARBA00033748"/>
    </source>
</evidence>
<dbReference type="InterPro" id="IPR036661">
    <property type="entry name" value="Luciferase-like_sf"/>
</dbReference>
<dbReference type="NCBIfam" id="TIGR03860">
    <property type="entry name" value="FMN_nitrolo"/>
    <property type="match status" value="1"/>
</dbReference>
<sequence length="436" mass="48541">MGAAPFHLGWFMSFRPPAWNTPFSGNDGRTWANGDYYVDFIRALERAKFDYMMIEDSSMVSDAYAGSSQIDLKHALYAPKHDPIPLVPYLTAATERIGVVATMSTSFYPPFMLARTMTTLDHISRGRVGWNIVTSSEDRAAQNYGMDTLPPHDERYDRADEFVDVVTKLWDSWEPDALVMDRETGQYVDHTKIHPIHHEGRYYKVRGPMNTLRSPQGRPVFCQAGGSPRGRDFAAAHADTIIASAQGVEAMKAFRDDIRTRMERFGRKPDTCKVLFIVMPTVAATDQEAHAVRERWTDPAVARGRAEAALGHLSALTENDFSTFDLDQPIPDVSTNGHRSTLSDFIRMGTGGRTLGEVASTWSIESFPFVGSPATVAAQMDEVMQEVGGDGFLISGGGTRRQIGDICDGLVPALQARGLTRTEYTHEHFRDNLMEF</sequence>
<dbReference type="InterPro" id="IPR051260">
    <property type="entry name" value="Diverse_substr_monoxygenases"/>
</dbReference>
<comment type="caution">
    <text evidence="8">The sequence shown here is derived from an EMBL/GenBank/DDBJ whole genome shotgun (WGS) entry which is preliminary data.</text>
</comment>
<dbReference type="GO" id="GO:0016705">
    <property type="term" value="F:oxidoreductase activity, acting on paired donors, with incorporation or reduction of molecular oxygen"/>
    <property type="evidence" value="ECO:0007669"/>
    <property type="project" value="InterPro"/>
</dbReference>
<keyword evidence="4 8" id="KW-0503">Monooxygenase</keyword>
<dbReference type="SUPFAM" id="SSF51679">
    <property type="entry name" value="Bacterial luciferase-like"/>
    <property type="match status" value="1"/>
</dbReference>
<dbReference type="EC" id="1.14.-.-" evidence="8"/>